<dbReference type="AlphaFoldDB" id="W1P9U7"/>
<feature type="repeat" description="PPR" evidence="2">
    <location>
        <begin position="380"/>
        <end position="414"/>
    </location>
</feature>
<dbReference type="GO" id="GO:0003723">
    <property type="term" value="F:RNA binding"/>
    <property type="evidence" value="ECO:0007669"/>
    <property type="project" value="InterPro"/>
</dbReference>
<dbReference type="InterPro" id="IPR002885">
    <property type="entry name" value="PPR_rpt"/>
</dbReference>
<dbReference type="NCBIfam" id="TIGR00756">
    <property type="entry name" value="PPR"/>
    <property type="match status" value="4"/>
</dbReference>
<dbReference type="InterPro" id="IPR046960">
    <property type="entry name" value="PPR_At4g14850-like_plant"/>
</dbReference>
<dbReference type="Pfam" id="PF01535">
    <property type="entry name" value="PPR"/>
    <property type="match status" value="6"/>
</dbReference>
<dbReference type="FunFam" id="1.25.40.10:FF:000343">
    <property type="entry name" value="Pentatricopeptide repeat-containing protein At3g58590"/>
    <property type="match status" value="1"/>
</dbReference>
<dbReference type="PANTHER" id="PTHR24015">
    <property type="entry name" value="OS07G0578800 PROTEIN-RELATED"/>
    <property type="match status" value="1"/>
</dbReference>
<dbReference type="HOGENOM" id="CLU_002706_0_1_1"/>
<keyword evidence="1" id="KW-0677">Repeat</keyword>
<feature type="repeat" description="PPR" evidence="2">
    <location>
        <begin position="481"/>
        <end position="515"/>
    </location>
</feature>
<sequence length="533" mass="59863">MQNGDFHPTTKCSSTLPVLREGIKFPDESENQSGNWKLWRNSSFYDYDYIDGCNNWNSCGKETEIFGMDGYSLGKDIRVWNEKIRELIENSQFGDGIRVYVALLSMNVVFDKFTLPRVIKAFGGISDSRKGKQIHAHVVKFGFCVDTFVANSLMAMYTKCGAMDCSLKLFDRMHEIDVISWNTLIGGFRRLGKPNEALETLQNMQLLGGLRPNLQTCLAALSVCASHGFLLHGRETHSFSIKNGFISDLFVGNSIIDMYMKCGHLMAAEKVFHGLLQRNAVTYNLMIMGYVHYGCELKALMMFCEILISSVIPDYATAIGVLVSCSQLLDFEHGRCVHAHIIKHSLDLDTRVATALIDMYFKCGSIDGALLVFKNAFFRNLVMWGVVIKGCARNAYPYRALDFFSQMRQEGVQADSMVIVSTLRVCSSLSLLNKAKEVHAFSIRMGYDTDMYVGSALVDVYAKDGDVSHAHKVLLRMPMRDVISWNALISGYIHHDHFDDGLMAFQAMQLEDVKPNSVTISSILRAFTYDVGT</sequence>
<dbReference type="FunFam" id="1.25.40.10:FF:000344">
    <property type="entry name" value="Pentatricopeptide repeat-containing protein"/>
    <property type="match status" value="1"/>
</dbReference>
<dbReference type="Gene3D" id="1.25.40.10">
    <property type="entry name" value="Tetratricopeptide repeat domain"/>
    <property type="match status" value="3"/>
</dbReference>
<dbReference type="Proteomes" id="UP000017836">
    <property type="component" value="Unassembled WGS sequence"/>
</dbReference>
<feature type="repeat" description="PPR" evidence="2">
    <location>
        <begin position="177"/>
        <end position="211"/>
    </location>
</feature>
<organism evidence="3 4">
    <name type="scientific">Amborella trichopoda</name>
    <dbReference type="NCBI Taxonomy" id="13333"/>
    <lineage>
        <taxon>Eukaryota</taxon>
        <taxon>Viridiplantae</taxon>
        <taxon>Streptophyta</taxon>
        <taxon>Embryophyta</taxon>
        <taxon>Tracheophyta</taxon>
        <taxon>Spermatophyta</taxon>
        <taxon>Magnoliopsida</taxon>
        <taxon>Amborellales</taxon>
        <taxon>Amborellaceae</taxon>
        <taxon>Amborella</taxon>
    </lineage>
</organism>
<gene>
    <name evidence="3" type="ORF">AMTR_s00081p00019740</name>
</gene>
<evidence type="ECO:0000256" key="2">
    <source>
        <dbReference type="PROSITE-ProRule" id="PRU00708"/>
    </source>
</evidence>
<evidence type="ECO:0000313" key="4">
    <source>
        <dbReference type="Proteomes" id="UP000017836"/>
    </source>
</evidence>
<reference evidence="4" key="1">
    <citation type="journal article" date="2013" name="Science">
        <title>The Amborella genome and the evolution of flowering plants.</title>
        <authorList>
            <consortium name="Amborella Genome Project"/>
        </authorList>
    </citation>
    <scope>NUCLEOTIDE SEQUENCE [LARGE SCALE GENOMIC DNA]</scope>
</reference>
<evidence type="ECO:0008006" key="5">
    <source>
        <dbReference type="Google" id="ProtNLM"/>
    </source>
</evidence>
<dbReference type="Pfam" id="PF13041">
    <property type="entry name" value="PPR_2"/>
    <property type="match status" value="1"/>
</dbReference>
<evidence type="ECO:0000313" key="3">
    <source>
        <dbReference type="EMBL" id="ERN04474.1"/>
    </source>
</evidence>
<name>W1P9U7_AMBTC</name>
<dbReference type="Gramene" id="ERN04474">
    <property type="protein sequence ID" value="ERN04474"/>
    <property type="gene ID" value="AMTR_s00081p00019740"/>
</dbReference>
<evidence type="ECO:0000256" key="1">
    <source>
        <dbReference type="ARBA" id="ARBA00022737"/>
    </source>
</evidence>
<feature type="repeat" description="PPR" evidence="2">
    <location>
        <begin position="279"/>
        <end position="313"/>
    </location>
</feature>
<dbReference type="FunFam" id="1.25.40.10:FF:000073">
    <property type="entry name" value="Pentatricopeptide repeat-containing protein chloroplastic"/>
    <property type="match status" value="2"/>
</dbReference>
<protein>
    <recommendedName>
        <fullName evidence="5">Pentatricopeptide repeat-containing protein</fullName>
    </recommendedName>
</protein>
<dbReference type="PANTHER" id="PTHR24015:SF548">
    <property type="entry name" value="OS08G0340900 PROTEIN"/>
    <property type="match status" value="1"/>
</dbReference>
<proteinExistence type="predicted"/>
<accession>W1P9U7</accession>
<dbReference type="eggNOG" id="KOG4197">
    <property type="taxonomic scope" value="Eukaryota"/>
</dbReference>
<dbReference type="GO" id="GO:0009451">
    <property type="term" value="P:RNA modification"/>
    <property type="evidence" value="ECO:0000318"/>
    <property type="project" value="GO_Central"/>
</dbReference>
<dbReference type="PROSITE" id="PS51375">
    <property type="entry name" value="PPR"/>
    <property type="match status" value="4"/>
</dbReference>
<dbReference type="InterPro" id="IPR011990">
    <property type="entry name" value="TPR-like_helical_dom_sf"/>
</dbReference>
<dbReference type="EMBL" id="KI394223">
    <property type="protein sequence ID" value="ERN04474.1"/>
    <property type="molecule type" value="Genomic_DNA"/>
</dbReference>
<keyword evidence="4" id="KW-1185">Reference proteome</keyword>